<sequence length="115" mass="13067">MKQIINLFKFVQGVLFETDVGPFIIALSLIYLSIKIKDARTKKRLQRLQTYATIKGQQIIRGSGISFKLKSNNGWKTGVFLGANEKGLLIIKTNNNSKMMVDPNYISDVRIFDLK</sequence>
<dbReference type="Proteomes" id="UP000214588">
    <property type="component" value="Unassembled WGS sequence"/>
</dbReference>
<comment type="caution">
    <text evidence="2">The sequence shown here is derived from an EMBL/GenBank/DDBJ whole genome shotgun (WGS) entry which is preliminary data.</text>
</comment>
<evidence type="ECO:0000313" key="2">
    <source>
        <dbReference type="EMBL" id="OWZ84899.1"/>
    </source>
</evidence>
<keyword evidence="3" id="KW-1185">Reference proteome</keyword>
<dbReference type="OrthoDB" id="9847492at2"/>
<dbReference type="AlphaFoldDB" id="A0A226C365"/>
<reference evidence="2 3" key="1">
    <citation type="submission" date="2017-06" db="EMBL/GenBank/DDBJ databases">
        <title>Draft Genome Sequence of Natranaerobius trueperi halophilic, alkalithermophilic bacteria from soda lakes.</title>
        <authorList>
            <person name="Zhao B."/>
        </authorList>
    </citation>
    <scope>NUCLEOTIDE SEQUENCE [LARGE SCALE GENOMIC DNA]</scope>
    <source>
        <strain evidence="2 3">DSM 18760</strain>
    </source>
</reference>
<keyword evidence="1" id="KW-0812">Transmembrane</keyword>
<name>A0A226C365_9FIRM</name>
<accession>A0A226C365</accession>
<gene>
    <name evidence="2" type="ORF">CDO51_00385</name>
</gene>
<dbReference type="EMBL" id="NIQC01000001">
    <property type="protein sequence ID" value="OWZ84899.1"/>
    <property type="molecule type" value="Genomic_DNA"/>
</dbReference>
<evidence type="ECO:0000313" key="3">
    <source>
        <dbReference type="Proteomes" id="UP000214588"/>
    </source>
</evidence>
<keyword evidence="1" id="KW-0472">Membrane</keyword>
<protein>
    <submittedName>
        <fullName evidence="2">Uncharacterized protein</fullName>
    </submittedName>
</protein>
<organism evidence="2 3">
    <name type="scientific">Natranaerobius trueperi</name>
    <dbReference type="NCBI Taxonomy" id="759412"/>
    <lineage>
        <taxon>Bacteria</taxon>
        <taxon>Bacillati</taxon>
        <taxon>Bacillota</taxon>
        <taxon>Clostridia</taxon>
        <taxon>Natranaerobiales</taxon>
        <taxon>Natranaerobiaceae</taxon>
        <taxon>Natranaerobius</taxon>
    </lineage>
</organism>
<feature type="transmembrane region" description="Helical" evidence="1">
    <location>
        <begin position="20"/>
        <end position="36"/>
    </location>
</feature>
<proteinExistence type="predicted"/>
<dbReference type="RefSeq" id="WP_089022323.1">
    <property type="nucleotide sequence ID" value="NZ_NIQC01000001.1"/>
</dbReference>
<keyword evidence="1" id="KW-1133">Transmembrane helix</keyword>
<evidence type="ECO:0000256" key="1">
    <source>
        <dbReference type="SAM" id="Phobius"/>
    </source>
</evidence>